<dbReference type="Gene3D" id="3.90.550.10">
    <property type="entry name" value="Spore Coat Polysaccharide Biosynthesis Protein SpsA, Chain A"/>
    <property type="match status" value="1"/>
</dbReference>
<evidence type="ECO:0000313" key="12">
    <source>
        <dbReference type="EMBL" id="KAA0040230.1"/>
    </source>
</evidence>
<dbReference type="GO" id="GO:0071555">
    <property type="term" value="P:cell wall organization"/>
    <property type="evidence" value="ECO:0007669"/>
    <property type="project" value="UniProtKB-KW"/>
</dbReference>
<feature type="transmembrane region" description="Helical" evidence="11">
    <location>
        <begin position="719"/>
        <end position="738"/>
    </location>
</feature>
<evidence type="ECO:0000313" key="13">
    <source>
        <dbReference type="EMBL" id="TYK07118.1"/>
    </source>
</evidence>
<dbReference type="Proteomes" id="UP000321393">
    <property type="component" value="Unassembled WGS sequence"/>
</dbReference>
<evidence type="ECO:0000256" key="7">
    <source>
        <dbReference type="ARBA" id="ARBA00023316"/>
    </source>
</evidence>
<evidence type="ECO:0000256" key="11">
    <source>
        <dbReference type="SAM" id="Phobius"/>
    </source>
</evidence>
<comment type="caution">
    <text evidence="12">The sequence shown here is derived from an EMBL/GenBank/DDBJ whole genome shotgun (WGS) entry which is preliminary data.</text>
</comment>
<evidence type="ECO:0000313" key="14">
    <source>
        <dbReference type="Proteomes" id="UP000321393"/>
    </source>
</evidence>
<evidence type="ECO:0000256" key="1">
    <source>
        <dbReference type="ARBA" id="ARBA00004127"/>
    </source>
</evidence>
<dbReference type="GO" id="GO:0030244">
    <property type="term" value="P:cellulose biosynthetic process"/>
    <property type="evidence" value="ECO:0007669"/>
    <property type="project" value="InterPro"/>
</dbReference>
<feature type="active site" evidence="8">
    <location>
        <position position="446"/>
    </location>
</feature>
<dbReference type="AlphaFoldDB" id="A0A5A7TA89"/>
<evidence type="ECO:0000256" key="9">
    <source>
        <dbReference type="PIRSR" id="PIRSR605150-2"/>
    </source>
</evidence>
<feature type="transmembrane region" description="Helical" evidence="11">
    <location>
        <begin position="44"/>
        <end position="67"/>
    </location>
</feature>
<dbReference type="GO" id="GO:0012505">
    <property type="term" value="C:endomembrane system"/>
    <property type="evidence" value="ECO:0007669"/>
    <property type="project" value="UniProtKB-SubCell"/>
</dbReference>
<dbReference type="EMBL" id="SSTE01017657">
    <property type="protein sequence ID" value="KAA0040230.1"/>
    <property type="molecule type" value="Genomic_DNA"/>
</dbReference>
<evidence type="ECO:0000256" key="6">
    <source>
        <dbReference type="ARBA" id="ARBA00023136"/>
    </source>
</evidence>
<keyword evidence="3" id="KW-0808">Transferase</keyword>
<keyword evidence="2" id="KW-0328">Glycosyltransferase</keyword>
<dbReference type="GO" id="GO:0016760">
    <property type="term" value="F:cellulose synthase (UDP-forming) activity"/>
    <property type="evidence" value="ECO:0007669"/>
    <property type="project" value="InterPro"/>
</dbReference>
<evidence type="ECO:0000256" key="10">
    <source>
        <dbReference type="PIRSR" id="PIRSR605150-3"/>
    </source>
</evidence>
<gene>
    <name evidence="13" type="ORF">E5676_scaffold13G004390</name>
    <name evidence="12" type="ORF">E6C27_scaffold888G00130</name>
</gene>
<evidence type="ECO:0000256" key="5">
    <source>
        <dbReference type="ARBA" id="ARBA00022989"/>
    </source>
</evidence>
<dbReference type="Pfam" id="PF03552">
    <property type="entry name" value="Cellulose_synt"/>
    <property type="match status" value="1"/>
</dbReference>
<organism evidence="12 14">
    <name type="scientific">Cucumis melo var. makuwa</name>
    <name type="common">Oriental melon</name>
    <dbReference type="NCBI Taxonomy" id="1194695"/>
    <lineage>
        <taxon>Eukaryota</taxon>
        <taxon>Viridiplantae</taxon>
        <taxon>Streptophyta</taxon>
        <taxon>Embryophyta</taxon>
        <taxon>Tracheophyta</taxon>
        <taxon>Spermatophyta</taxon>
        <taxon>Magnoliopsida</taxon>
        <taxon>eudicotyledons</taxon>
        <taxon>Gunneridae</taxon>
        <taxon>Pentapetalae</taxon>
        <taxon>rosids</taxon>
        <taxon>fabids</taxon>
        <taxon>Cucurbitales</taxon>
        <taxon>Cucurbitaceae</taxon>
        <taxon>Benincaseae</taxon>
        <taxon>Cucumis</taxon>
    </lineage>
</organism>
<feature type="transmembrane region" description="Helical" evidence="11">
    <location>
        <begin position="556"/>
        <end position="580"/>
    </location>
</feature>
<feature type="binding site" evidence="10">
    <location>
        <position position="263"/>
    </location>
    <ligand>
        <name>Mn(2+)</name>
        <dbReference type="ChEBI" id="CHEBI:29035"/>
    </ligand>
</feature>
<feature type="transmembrane region" description="Helical" evidence="11">
    <location>
        <begin position="601"/>
        <end position="621"/>
    </location>
</feature>
<evidence type="ECO:0000256" key="4">
    <source>
        <dbReference type="ARBA" id="ARBA00022692"/>
    </source>
</evidence>
<dbReference type="STRING" id="1194695.A0A5A7TA89"/>
<name>A0A5A7TA89_CUCMM</name>
<feature type="transmembrane region" description="Helical" evidence="11">
    <location>
        <begin position="527"/>
        <end position="544"/>
    </location>
</feature>
<feature type="transmembrane region" description="Helical" evidence="11">
    <location>
        <begin position="689"/>
        <end position="707"/>
    </location>
</feature>
<dbReference type="Proteomes" id="UP000321947">
    <property type="component" value="Unassembled WGS sequence"/>
</dbReference>
<feature type="transmembrane region" description="Helical" evidence="11">
    <location>
        <begin position="651"/>
        <end position="677"/>
    </location>
</feature>
<feature type="transmembrane region" description="Helical" evidence="11">
    <location>
        <begin position="21"/>
        <end position="38"/>
    </location>
</feature>
<evidence type="ECO:0000256" key="8">
    <source>
        <dbReference type="PIRSR" id="PIRSR605150-1"/>
    </source>
</evidence>
<dbReference type="GO" id="GO:0016020">
    <property type="term" value="C:membrane"/>
    <property type="evidence" value="ECO:0007669"/>
    <property type="project" value="InterPro"/>
</dbReference>
<evidence type="ECO:0000313" key="15">
    <source>
        <dbReference type="Proteomes" id="UP000321947"/>
    </source>
</evidence>
<keyword evidence="7" id="KW-0961">Cell wall biogenesis/degradation</keyword>
<evidence type="ECO:0000256" key="3">
    <source>
        <dbReference type="ARBA" id="ARBA00022679"/>
    </source>
</evidence>
<feature type="binding site" evidence="9">
    <location>
        <position position="131"/>
    </location>
    <ligand>
        <name>UDP-alpha-D-glucose</name>
        <dbReference type="ChEBI" id="CHEBI:58885"/>
    </ligand>
</feature>
<dbReference type="InterPro" id="IPR029044">
    <property type="entry name" value="Nucleotide-diphossugar_trans"/>
</dbReference>
<accession>A0A5A7TA89</accession>
<comment type="subcellular location">
    <subcellularLocation>
        <location evidence="1">Endomembrane system</location>
        <topology evidence="1">Multi-pass membrane protein</topology>
    </subcellularLocation>
</comment>
<dbReference type="InterPro" id="IPR005150">
    <property type="entry name" value="Cellulose_synth"/>
</dbReference>
<dbReference type="OrthoDB" id="72851at2759"/>
<dbReference type="SUPFAM" id="SSF53448">
    <property type="entry name" value="Nucleotide-diphospho-sugar transferases"/>
    <property type="match status" value="1"/>
</dbReference>
<dbReference type="EMBL" id="SSTD01013385">
    <property type="protein sequence ID" value="TYK07118.1"/>
    <property type="molecule type" value="Genomic_DNA"/>
</dbReference>
<keyword evidence="4 11" id="KW-0812">Transmembrane</keyword>
<proteinExistence type="predicted"/>
<evidence type="ECO:0000256" key="2">
    <source>
        <dbReference type="ARBA" id="ARBA00022676"/>
    </source>
</evidence>
<feature type="binding site" evidence="10">
    <location>
        <position position="287"/>
    </location>
    <ligand>
        <name>Mn(2+)</name>
        <dbReference type="ChEBI" id="CHEBI:29035"/>
    </ligand>
</feature>
<dbReference type="PANTHER" id="PTHR13301">
    <property type="entry name" value="X-BOX TRANSCRIPTION FACTOR-RELATED"/>
    <property type="match status" value="1"/>
</dbReference>
<feature type="binding site" evidence="9">
    <location>
        <position position="102"/>
    </location>
    <ligand>
        <name>UDP-alpha-D-glucose</name>
        <dbReference type="ChEBI" id="CHEBI:58885"/>
    </ligand>
</feature>
<reference evidence="14 15" key="1">
    <citation type="submission" date="2019-08" db="EMBL/GenBank/DDBJ databases">
        <title>Draft genome sequences of two oriental melons (Cucumis melo L. var makuwa).</title>
        <authorList>
            <person name="Kwon S.-Y."/>
        </authorList>
    </citation>
    <scope>NUCLEOTIDE SEQUENCE [LARGE SCALE GENOMIC DNA]</scope>
    <source>
        <strain evidence="15">cv. Chang Bougi</strain>
        <strain evidence="14">cv. SW 3</strain>
        <tissue evidence="12">Leaf</tissue>
    </source>
</reference>
<protein>
    <submittedName>
        <fullName evidence="12">Cellulose synthase-like protein B4</fullName>
    </submittedName>
</protein>
<keyword evidence="6 11" id="KW-0472">Membrane</keyword>
<feature type="active site" evidence="8">
    <location>
        <position position="131"/>
    </location>
</feature>
<sequence>MFNSSALYQKLSIKKPIQTSLELLILILAISLLLYRLLHLKSHGLLWLLAFFSELCFTFDWFLYILLNWSPVDYKTYPQHFKQVPEVPPVDVLVTTADWKLEPSIMVVNTVLSLLAVDYPAGKLSCYVSDDGGSPVLLYALVEASNFAKIWVPFCKKYHVQVRAPFRYFSSKSPSADGHEFRQEEKRMKDEYERLCERIEAAEENPMVYETSKYYEAFKNTDKKNHPTIIKILLENKGNDSNGIPNLVYVAREKRPNQPHYYKAGALNVLTRVSGVMTNAPFIVNIDCDMYVNNPNVVVEAMCILLGAEEQESIFVQFPQIFYNLPKDDPFGCQLITLFQTLLRGMAGIQGPLFGGCNCFHRRKTIYTLNSSQNKTGKIEENFGESEELTKSANEILRGVQFNGPPQTINLSTPIQSAYQVASADYENNTAWGLKVGWLYGSMTEDILTGIKIHSKGWKSVLLQPNPPAFLGLAPTGGPDALTQRKRWVTGSLEILVCKTSPLLAFFLTRLTLRQCLAYTYFLTRSLYAIPELVYVILPAYAILTNSHFLPSVQDTALLATFVPIFILYHSLSVCVYLQCGLSVRAWWNNVKMEMISTTSSYVFGILSLVLKLFGISEAVFEVTPKGLSNNVDDKEDDRNVGKFVFNESPLFIIGTAVVLLHLMALASSLLVTVGILQPPSSSDGQRGSGIGEILGCVWVLMALSPFLRGLFAKGKYGIPFPTICKSASLILLFLPFYKWLL</sequence>
<keyword evidence="5 11" id="KW-1133">Transmembrane helix</keyword>